<organism evidence="2 3">
    <name type="scientific">Cannabis sativa</name>
    <name type="common">Hemp</name>
    <name type="synonym">Marijuana</name>
    <dbReference type="NCBI Taxonomy" id="3483"/>
    <lineage>
        <taxon>Eukaryota</taxon>
        <taxon>Viridiplantae</taxon>
        <taxon>Streptophyta</taxon>
        <taxon>Embryophyta</taxon>
        <taxon>Tracheophyta</taxon>
        <taxon>Spermatophyta</taxon>
        <taxon>Magnoliopsida</taxon>
        <taxon>eudicotyledons</taxon>
        <taxon>Gunneridae</taxon>
        <taxon>Pentapetalae</taxon>
        <taxon>rosids</taxon>
        <taxon>fabids</taxon>
        <taxon>Rosales</taxon>
        <taxon>Cannabaceae</taxon>
        <taxon>Cannabis</taxon>
    </lineage>
</organism>
<dbReference type="EnsemblPlants" id="evm.model.04.533">
    <property type="protein sequence ID" value="cds.evm.model.04.533"/>
    <property type="gene ID" value="evm.TU.04.533"/>
</dbReference>
<dbReference type="EMBL" id="UZAU01000362">
    <property type="status" value="NOT_ANNOTATED_CDS"/>
    <property type="molecule type" value="Genomic_DNA"/>
</dbReference>
<protein>
    <submittedName>
        <fullName evidence="2">Uncharacterized protein</fullName>
    </submittedName>
</protein>
<dbReference type="AlphaFoldDB" id="A0A803PHT9"/>
<reference evidence="2" key="1">
    <citation type="submission" date="2018-11" db="EMBL/GenBank/DDBJ databases">
        <authorList>
            <person name="Grassa J C."/>
        </authorList>
    </citation>
    <scope>NUCLEOTIDE SEQUENCE [LARGE SCALE GENOMIC DNA]</scope>
</reference>
<proteinExistence type="predicted"/>
<reference evidence="2" key="2">
    <citation type="submission" date="2021-03" db="UniProtKB">
        <authorList>
            <consortium name="EnsemblPlants"/>
        </authorList>
    </citation>
    <scope>IDENTIFICATION</scope>
</reference>
<keyword evidence="3" id="KW-1185">Reference proteome</keyword>
<accession>A0A803PHT9</accession>
<feature type="region of interest" description="Disordered" evidence="1">
    <location>
        <begin position="29"/>
        <end position="52"/>
    </location>
</feature>
<evidence type="ECO:0000313" key="3">
    <source>
        <dbReference type="Proteomes" id="UP000596661"/>
    </source>
</evidence>
<name>A0A803PHT9_CANSA</name>
<dbReference type="Gramene" id="evm.model.04.533">
    <property type="protein sequence ID" value="cds.evm.model.04.533"/>
    <property type="gene ID" value="evm.TU.04.533"/>
</dbReference>
<dbReference type="Proteomes" id="UP000596661">
    <property type="component" value="Chromosome 4"/>
</dbReference>
<evidence type="ECO:0000313" key="2">
    <source>
        <dbReference type="EnsemblPlants" id="cds.evm.model.04.533"/>
    </source>
</evidence>
<evidence type="ECO:0000256" key="1">
    <source>
        <dbReference type="SAM" id="MobiDB-lite"/>
    </source>
</evidence>
<sequence>MLSGLDHNIPIFASDYPLEELNGRVLDELEKPSWEESEDAPDERGKGIRDEPREEIQFGNRIFILMRINKNDEDIIVRREAFEDGSNILFHSEWMTNISKAINWRYDKEEVIID</sequence>
<feature type="compositionally biased region" description="Basic and acidic residues" evidence="1">
    <location>
        <begin position="42"/>
        <end position="52"/>
    </location>
</feature>